<dbReference type="InterPro" id="IPR042242">
    <property type="entry name" value="RecO_C"/>
</dbReference>
<dbReference type="EMBL" id="FOIR01000001">
    <property type="protein sequence ID" value="SEV95793.1"/>
    <property type="molecule type" value="Genomic_DNA"/>
</dbReference>
<dbReference type="InterPro" id="IPR022572">
    <property type="entry name" value="DNA_rep/recomb_RecO_N"/>
</dbReference>
<dbReference type="InterPro" id="IPR037278">
    <property type="entry name" value="ARFGAP/RecO"/>
</dbReference>
<dbReference type="GO" id="GO:0006310">
    <property type="term" value="P:DNA recombination"/>
    <property type="evidence" value="ECO:0007669"/>
    <property type="project" value="UniProtKB-UniRule"/>
</dbReference>
<accession>A0A1I0N4Q9</accession>
<keyword evidence="4 7" id="KW-0233">DNA recombination</keyword>
<evidence type="ECO:0000256" key="4">
    <source>
        <dbReference type="ARBA" id="ARBA00023172"/>
    </source>
</evidence>
<comment type="similarity">
    <text evidence="1 7">Belongs to the RecO family.</text>
</comment>
<dbReference type="STRING" id="1267423.SAMN05216290_0915"/>
<dbReference type="InterPro" id="IPR003717">
    <property type="entry name" value="RecO"/>
</dbReference>
<keyword evidence="10" id="KW-1185">Reference proteome</keyword>
<evidence type="ECO:0000256" key="1">
    <source>
        <dbReference type="ARBA" id="ARBA00007452"/>
    </source>
</evidence>
<dbReference type="OrthoDB" id="9789152at2"/>
<evidence type="ECO:0000313" key="10">
    <source>
        <dbReference type="Proteomes" id="UP000199437"/>
    </source>
</evidence>
<dbReference type="GO" id="GO:0043590">
    <property type="term" value="C:bacterial nucleoid"/>
    <property type="evidence" value="ECO:0007669"/>
    <property type="project" value="TreeGrafter"/>
</dbReference>
<dbReference type="GeneID" id="99985654"/>
<keyword evidence="3 7" id="KW-0227">DNA damage</keyword>
<evidence type="ECO:0000256" key="6">
    <source>
        <dbReference type="ARBA" id="ARBA00033409"/>
    </source>
</evidence>
<feature type="domain" description="DNA replication/recombination mediator RecO N-terminal" evidence="8">
    <location>
        <begin position="1"/>
        <end position="77"/>
    </location>
</feature>
<proteinExistence type="inferred from homology"/>
<dbReference type="HAMAP" id="MF_00201">
    <property type="entry name" value="RecO"/>
    <property type="match status" value="1"/>
</dbReference>
<dbReference type="RefSeq" id="WP_090257286.1">
    <property type="nucleotide sequence ID" value="NZ_FOIR01000001.1"/>
</dbReference>
<dbReference type="GO" id="GO:0006302">
    <property type="term" value="P:double-strand break repair"/>
    <property type="evidence" value="ECO:0007669"/>
    <property type="project" value="TreeGrafter"/>
</dbReference>
<dbReference type="Pfam" id="PF11967">
    <property type="entry name" value="RecO_N"/>
    <property type="match status" value="1"/>
</dbReference>
<name>A0A1I0N4Q9_9BACT</name>
<dbReference type="PANTHER" id="PTHR33991">
    <property type="entry name" value="DNA REPAIR PROTEIN RECO"/>
    <property type="match status" value="1"/>
</dbReference>
<sequence>MLSHTRGIVLGSIKYKETSIIVRIFTEKYGTQAYVVNGVRSARAKGKSALYQPMTLLDLVVYYKEGKDIHRLSETKMAMVFGEIPFSPIKRAIGMFLSEFLSKVLREESPNESLFQFLYHSIELFDHLKEGINNYHLQLLLKSANHLGYGPQGDQDFLHQLLEAGMRVQPFEDERSVIQQLIEQPYGAAIPIGNSHRRELLDQIIKFYAIHMHGNLEIKSLDVLKSVLSA</sequence>
<dbReference type="AlphaFoldDB" id="A0A1I0N4Q9"/>
<dbReference type="SUPFAM" id="SSF57863">
    <property type="entry name" value="ArfGap/RecO-like zinc finger"/>
    <property type="match status" value="1"/>
</dbReference>
<dbReference type="Pfam" id="PF02565">
    <property type="entry name" value="RecO_C"/>
    <property type="match status" value="1"/>
</dbReference>
<evidence type="ECO:0000256" key="3">
    <source>
        <dbReference type="ARBA" id="ARBA00022763"/>
    </source>
</evidence>
<dbReference type="Proteomes" id="UP000199437">
    <property type="component" value="Unassembled WGS sequence"/>
</dbReference>
<dbReference type="Gene3D" id="1.20.1440.120">
    <property type="entry name" value="Recombination protein O, C-terminal domain"/>
    <property type="match status" value="1"/>
</dbReference>
<evidence type="ECO:0000256" key="2">
    <source>
        <dbReference type="ARBA" id="ARBA00021310"/>
    </source>
</evidence>
<dbReference type="PANTHER" id="PTHR33991:SF1">
    <property type="entry name" value="DNA REPAIR PROTEIN RECO"/>
    <property type="match status" value="1"/>
</dbReference>
<evidence type="ECO:0000256" key="5">
    <source>
        <dbReference type="ARBA" id="ARBA00023204"/>
    </source>
</evidence>
<protein>
    <recommendedName>
        <fullName evidence="2 7">DNA repair protein RecO</fullName>
    </recommendedName>
    <alternativeName>
        <fullName evidence="6 7">Recombination protein O</fullName>
    </alternativeName>
</protein>
<reference evidence="10" key="1">
    <citation type="submission" date="2016-10" db="EMBL/GenBank/DDBJ databases">
        <authorList>
            <person name="Varghese N."/>
            <person name="Submissions S."/>
        </authorList>
    </citation>
    <scope>NUCLEOTIDE SEQUENCE [LARGE SCALE GENOMIC DNA]</scope>
    <source>
        <strain evidence="10">CGMCC 1.12402</strain>
    </source>
</reference>
<dbReference type="Gene3D" id="2.40.50.140">
    <property type="entry name" value="Nucleic acid-binding proteins"/>
    <property type="match status" value="1"/>
</dbReference>
<dbReference type="NCBIfam" id="TIGR00613">
    <property type="entry name" value="reco"/>
    <property type="match status" value="1"/>
</dbReference>
<organism evidence="9 10">
    <name type="scientific">Roseivirga pacifica</name>
    <dbReference type="NCBI Taxonomy" id="1267423"/>
    <lineage>
        <taxon>Bacteria</taxon>
        <taxon>Pseudomonadati</taxon>
        <taxon>Bacteroidota</taxon>
        <taxon>Cytophagia</taxon>
        <taxon>Cytophagales</taxon>
        <taxon>Roseivirgaceae</taxon>
        <taxon>Roseivirga</taxon>
    </lineage>
</organism>
<keyword evidence="5 7" id="KW-0234">DNA repair</keyword>
<comment type="function">
    <text evidence="7">Involved in DNA repair and RecF pathway recombination.</text>
</comment>
<dbReference type="SUPFAM" id="SSF50249">
    <property type="entry name" value="Nucleic acid-binding proteins"/>
    <property type="match status" value="1"/>
</dbReference>
<evidence type="ECO:0000259" key="8">
    <source>
        <dbReference type="Pfam" id="PF11967"/>
    </source>
</evidence>
<evidence type="ECO:0000256" key="7">
    <source>
        <dbReference type="HAMAP-Rule" id="MF_00201"/>
    </source>
</evidence>
<evidence type="ECO:0000313" key="9">
    <source>
        <dbReference type="EMBL" id="SEV95793.1"/>
    </source>
</evidence>
<gene>
    <name evidence="7" type="primary">recO</name>
    <name evidence="9" type="ORF">SAMN05216290_0915</name>
</gene>
<dbReference type="InterPro" id="IPR012340">
    <property type="entry name" value="NA-bd_OB-fold"/>
</dbReference>